<dbReference type="RefSeq" id="WP_131186530.1">
    <property type="nucleotide sequence ID" value="NZ_QPGR01000005.1"/>
</dbReference>
<dbReference type="NCBIfam" id="TIGR00071">
    <property type="entry name" value="hisT_truA"/>
    <property type="match status" value="1"/>
</dbReference>
<feature type="domain" description="Pseudouridine synthase I TruA alpha/beta" evidence="8">
    <location>
        <begin position="142"/>
        <end position="240"/>
    </location>
</feature>
<gene>
    <name evidence="4" type="primary">truA</name>
    <name evidence="9" type="ORF">DU473_03530</name>
</gene>
<dbReference type="EMBL" id="QPGR01000005">
    <property type="protein sequence ID" value="TBR81423.1"/>
    <property type="molecule type" value="Genomic_DNA"/>
</dbReference>
<dbReference type="InterPro" id="IPR020095">
    <property type="entry name" value="PsdUridine_synth_TruA_C"/>
</dbReference>
<dbReference type="PANTHER" id="PTHR11142:SF0">
    <property type="entry name" value="TRNA PSEUDOURIDINE SYNTHASE-LIKE 1"/>
    <property type="match status" value="1"/>
</dbReference>
<organism evidence="9 10">
    <name type="scientific">Campylobacter novaezeelandiae</name>
    <dbReference type="NCBI Taxonomy" id="2267891"/>
    <lineage>
        <taxon>Bacteria</taxon>
        <taxon>Pseudomonadati</taxon>
        <taxon>Campylobacterota</taxon>
        <taxon>Epsilonproteobacteria</taxon>
        <taxon>Campylobacterales</taxon>
        <taxon>Campylobacteraceae</taxon>
        <taxon>Campylobacter</taxon>
    </lineage>
</organism>
<dbReference type="GO" id="GO:0160147">
    <property type="term" value="F:tRNA pseudouridine(38-40) synthase activity"/>
    <property type="evidence" value="ECO:0007669"/>
    <property type="project" value="UniProtKB-EC"/>
</dbReference>
<feature type="active site" description="Nucleophile" evidence="4 5">
    <location>
        <position position="50"/>
    </location>
</feature>
<keyword evidence="2 4" id="KW-0819">tRNA processing</keyword>
<dbReference type="PIRSF" id="PIRSF001430">
    <property type="entry name" value="tRNA_psdUrid_synth"/>
    <property type="match status" value="1"/>
</dbReference>
<keyword evidence="3 4" id="KW-0413">Isomerase</keyword>
<dbReference type="Pfam" id="PF01416">
    <property type="entry name" value="PseudoU_synth_1"/>
    <property type="match status" value="2"/>
</dbReference>
<dbReference type="InterPro" id="IPR020094">
    <property type="entry name" value="TruA/RsuA/RluB/E/F_N"/>
</dbReference>
<dbReference type="InterPro" id="IPR020097">
    <property type="entry name" value="PsdUridine_synth_TruA_a/b_dom"/>
</dbReference>
<evidence type="ECO:0000256" key="6">
    <source>
        <dbReference type="PIRSR" id="PIRSR001430-2"/>
    </source>
</evidence>
<dbReference type="AlphaFoldDB" id="A0A4Q9JUL4"/>
<evidence type="ECO:0000256" key="2">
    <source>
        <dbReference type="ARBA" id="ARBA00022694"/>
    </source>
</evidence>
<dbReference type="CDD" id="cd02570">
    <property type="entry name" value="PseudoU_synth_EcTruA"/>
    <property type="match status" value="1"/>
</dbReference>
<comment type="similarity">
    <text evidence="1 4 7">Belongs to the tRNA pseudouridine synthase TruA family.</text>
</comment>
<dbReference type="GO" id="GO:0031119">
    <property type="term" value="P:tRNA pseudouridine synthesis"/>
    <property type="evidence" value="ECO:0007669"/>
    <property type="project" value="UniProtKB-UniRule"/>
</dbReference>
<dbReference type="EC" id="5.4.99.12" evidence="4"/>
<dbReference type="Gene3D" id="3.30.70.660">
    <property type="entry name" value="Pseudouridine synthase I, catalytic domain, C-terminal subdomain"/>
    <property type="match status" value="1"/>
</dbReference>
<dbReference type="Proteomes" id="UP000292583">
    <property type="component" value="Unassembled WGS sequence"/>
</dbReference>
<comment type="function">
    <text evidence="4">Formation of pseudouridine at positions 38, 39 and 40 in the anticodon stem and loop of transfer RNAs.</text>
</comment>
<feature type="domain" description="Pseudouridine synthase I TruA alpha/beta" evidence="8">
    <location>
        <begin position="8"/>
        <end position="103"/>
    </location>
</feature>
<dbReference type="HAMAP" id="MF_00171">
    <property type="entry name" value="TruA"/>
    <property type="match status" value="1"/>
</dbReference>
<evidence type="ECO:0000259" key="8">
    <source>
        <dbReference type="Pfam" id="PF01416"/>
    </source>
</evidence>
<feature type="binding site" evidence="4 6">
    <location>
        <position position="109"/>
    </location>
    <ligand>
        <name>substrate</name>
    </ligand>
</feature>
<comment type="catalytic activity">
    <reaction evidence="4 7">
        <text>uridine(38/39/40) in tRNA = pseudouridine(38/39/40) in tRNA</text>
        <dbReference type="Rhea" id="RHEA:22376"/>
        <dbReference type="Rhea" id="RHEA-COMP:10085"/>
        <dbReference type="Rhea" id="RHEA-COMP:10087"/>
        <dbReference type="ChEBI" id="CHEBI:65314"/>
        <dbReference type="ChEBI" id="CHEBI:65315"/>
        <dbReference type="EC" id="5.4.99.12"/>
    </reaction>
</comment>
<evidence type="ECO:0000313" key="9">
    <source>
        <dbReference type="EMBL" id="TBR81423.1"/>
    </source>
</evidence>
<dbReference type="InterPro" id="IPR020103">
    <property type="entry name" value="PsdUridine_synth_cat_dom_sf"/>
</dbReference>
<evidence type="ECO:0000313" key="10">
    <source>
        <dbReference type="Proteomes" id="UP000292583"/>
    </source>
</evidence>
<name>A0A4Q9JUL4_9BACT</name>
<dbReference type="GO" id="GO:0003723">
    <property type="term" value="F:RNA binding"/>
    <property type="evidence" value="ECO:0007669"/>
    <property type="project" value="InterPro"/>
</dbReference>
<dbReference type="InterPro" id="IPR001406">
    <property type="entry name" value="PsdUridine_synth_TruA"/>
</dbReference>
<comment type="caution">
    <text evidence="9">The sequence shown here is derived from an EMBL/GenBank/DDBJ whole genome shotgun (WGS) entry which is preliminary data.</text>
</comment>
<comment type="subunit">
    <text evidence="4">Homodimer.</text>
</comment>
<evidence type="ECO:0000256" key="3">
    <source>
        <dbReference type="ARBA" id="ARBA00023235"/>
    </source>
</evidence>
<keyword evidence="10" id="KW-1185">Reference proteome</keyword>
<evidence type="ECO:0000256" key="7">
    <source>
        <dbReference type="RuleBase" id="RU003792"/>
    </source>
</evidence>
<dbReference type="PANTHER" id="PTHR11142">
    <property type="entry name" value="PSEUDOURIDYLATE SYNTHASE"/>
    <property type="match status" value="1"/>
</dbReference>
<protein>
    <recommendedName>
        <fullName evidence="4">tRNA pseudouridine synthase A</fullName>
        <ecNumber evidence="4">5.4.99.12</ecNumber>
    </recommendedName>
    <alternativeName>
        <fullName evidence="4">tRNA pseudouridine(38-40) synthase</fullName>
    </alternativeName>
    <alternativeName>
        <fullName evidence="4">tRNA pseudouridylate synthase I</fullName>
    </alternativeName>
    <alternativeName>
        <fullName evidence="4">tRNA-uridine isomerase I</fullName>
    </alternativeName>
</protein>
<dbReference type="SUPFAM" id="SSF55120">
    <property type="entry name" value="Pseudouridine synthase"/>
    <property type="match status" value="1"/>
</dbReference>
<evidence type="ECO:0000256" key="4">
    <source>
        <dbReference type="HAMAP-Rule" id="MF_00171"/>
    </source>
</evidence>
<dbReference type="Gene3D" id="3.30.70.580">
    <property type="entry name" value="Pseudouridine synthase I, catalytic domain, N-terminal subdomain"/>
    <property type="match status" value="1"/>
</dbReference>
<evidence type="ECO:0000256" key="5">
    <source>
        <dbReference type="PIRSR" id="PIRSR001430-1"/>
    </source>
</evidence>
<sequence>MKLKFVFSYDGSAFLGSAKQPHKKSVQDNFENALSHLGIYNSFLMASRTDKGVHANNAVGCVECGDYFKDLHYLKNQLNKYTHPFIHIKQIQKMEQDFEVRFDAKAREYRYIFNHDKFNPFLSRYAYFYPSFDINQANELLALFNGEHNFKLFQKEGSSTKSTIRKMYFAKAYAYKKLSIFTFRANGFLRAQIRLSVASVLAVLENRLSKEQLKEQIEAKKEHCRILAPPNGLYLHRILY</sequence>
<proteinExistence type="inferred from homology"/>
<comment type="caution">
    <text evidence="4">Lacks conserved residue(s) required for the propagation of feature annotation.</text>
</comment>
<dbReference type="OrthoDB" id="9811823at2"/>
<evidence type="ECO:0000256" key="1">
    <source>
        <dbReference type="ARBA" id="ARBA00009375"/>
    </source>
</evidence>
<reference evidence="9 10" key="1">
    <citation type="submission" date="2018-07" db="EMBL/GenBank/DDBJ databases">
        <title>Campylobacter zealandensis sp. nov., isolated from birds and water in New Zealand.</title>
        <authorList>
            <person name="Wilkinson D.A."/>
            <person name="Biggs P.J."/>
            <person name="French N.P."/>
            <person name="Midwinter A.C."/>
        </authorList>
    </citation>
    <scope>NUCLEOTIDE SEQUENCE [LARGE SCALE GENOMIC DNA]</scope>
    <source>
        <strain evidence="9 10">B423b</strain>
    </source>
</reference>
<accession>A0A4Q9JUL4</accession>